<protein>
    <submittedName>
        <fullName evidence="12">Type II secretion system F family protein</fullName>
    </submittedName>
</protein>
<evidence type="ECO:0000259" key="11">
    <source>
        <dbReference type="Pfam" id="PF00482"/>
    </source>
</evidence>
<reference evidence="12" key="1">
    <citation type="submission" date="2021-04" db="EMBL/GenBank/DDBJ databases">
        <title>Microbacterium tenobrionis sp. nov. and Microbacterium allomyrinae sp. nov., isolated from larvae of Tenobrio molitor and Allomyrina dichotoma, respectively.</title>
        <authorList>
            <person name="Lee S.D."/>
        </authorList>
    </citation>
    <scope>NUCLEOTIDE SEQUENCE</scope>
    <source>
        <strain evidence="12">YMB-B2</strain>
    </source>
</reference>
<dbReference type="InterPro" id="IPR042094">
    <property type="entry name" value="T2SS_GspF_sf"/>
</dbReference>
<dbReference type="EMBL" id="JAGTTM010000001">
    <property type="protein sequence ID" value="MCC2028409.1"/>
    <property type="molecule type" value="Genomic_DNA"/>
</dbReference>
<dbReference type="FunFam" id="1.20.81.30:FF:000001">
    <property type="entry name" value="Type II secretion system protein F"/>
    <property type="match status" value="2"/>
</dbReference>
<feature type="transmembrane region" description="Helical" evidence="10">
    <location>
        <begin position="178"/>
        <end position="203"/>
    </location>
</feature>
<sequence>MATSAKTPQWAYRGTDAGGNKVKGVVDAASEASAIQQLRASGVMPEKLTAKGAGTGLQQEISIPGLEKRASLKDLAVLTRQMATMVNAGVSILRTLSIVQGQIDNPMLRRTVEQIAAKVEGGTALSVALEEFPLVIPPIMVHLVRAGETGGFLDRSLVMVADNFEAESKLRGKVKSALTYPIVVLIVAVLAVAAMLIFIVPVFEKMFADLGGALPGPTQGLVDLSKAMPIIAPVTIVVVVAFLIWWGRSKNTDAVRRVVDPVKLKMPVFGKLNSKIALTRFTRNFATMLASGVPILQSLAIVGATSDNYVINQALTSVQDAVRQGRPIAEALAATDVFPEMLVQMVAIGEESGSIDTMLSKTADFYDDEVETMSAGLTAMLEPLMIVFMGGLLGYMIVALYLPMFMIFQNIQSM</sequence>
<keyword evidence="3 9" id="KW-0813">Transport</keyword>
<dbReference type="PANTHER" id="PTHR30012">
    <property type="entry name" value="GENERAL SECRETION PATHWAY PROTEIN"/>
    <property type="match status" value="1"/>
</dbReference>
<evidence type="ECO:0000256" key="2">
    <source>
        <dbReference type="ARBA" id="ARBA00005745"/>
    </source>
</evidence>
<comment type="similarity">
    <text evidence="2 9">Belongs to the GSP F family.</text>
</comment>
<evidence type="ECO:0000256" key="1">
    <source>
        <dbReference type="ARBA" id="ARBA00004429"/>
    </source>
</evidence>
<evidence type="ECO:0000256" key="9">
    <source>
        <dbReference type="RuleBase" id="RU003923"/>
    </source>
</evidence>
<dbReference type="InterPro" id="IPR018076">
    <property type="entry name" value="T2SS_GspF_dom"/>
</dbReference>
<evidence type="ECO:0000256" key="7">
    <source>
        <dbReference type="ARBA" id="ARBA00022989"/>
    </source>
</evidence>
<evidence type="ECO:0000256" key="3">
    <source>
        <dbReference type="ARBA" id="ARBA00022448"/>
    </source>
</evidence>
<keyword evidence="13" id="KW-1185">Reference proteome</keyword>
<dbReference type="PROSITE" id="PS00874">
    <property type="entry name" value="T2SP_F"/>
    <property type="match status" value="1"/>
</dbReference>
<dbReference type="GO" id="GO:0009306">
    <property type="term" value="P:protein secretion"/>
    <property type="evidence" value="ECO:0007669"/>
    <property type="project" value="InterPro"/>
</dbReference>
<evidence type="ECO:0000256" key="5">
    <source>
        <dbReference type="ARBA" id="ARBA00022519"/>
    </source>
</evidence>
<evidence type="ECO:0000256" key="6">
    <source>
        <dbReference type="ARBA" id="ARBA00022692"/>
    </source>
</evidence>
<keyword evidence="8 10" id="KW-0472">Membrane</keyword>
<organism evidence="12 13">
    <name type="scientific">Microbacterium tenebrionis</name>
    <dbReference type="NCBI Taxonomy" id="2830665"/>
    <lineage>
        <taxon>Bacteria</taxon>
        <taxon>Bacillati</taxon>
        <taxon>Actinomycetota</taxon>
        <taxon>Actinomycetes</taxon>
        <taxon>Micrococcales</taxon>
        <taxon>Microbacteriaceae</taxon>
        <taxon>Microbacterium</taxon>
    </lineage>
</organism>
<keyword evidence="5" id="KW-0997">Cell inner membrane</keyword>
<evidence type="ECO:0000313" key="13">
    <source>
        <dbReference type="Proteomes" id="UP001139289"/>
    </source>
</evidence>
<dbReference type="Pfam" id="PF00482">
    <property type="entry name" value="T2SSF"/>
    <property type="match status" value="2"/>
</dbReference>
<feature type="transmembrane region" description="Helical" evidence="10">
    <location>
        <begin position="227"/>
        <end position="247"/>
    </location>
</feature>
<dbReference type="GO" id="GO:0005886">
    <property type="term" value="C:plasma membrane"/>
    <property type="evidence" value="ECO:0007669"/>
    <property type="project" value="UniProtKB-SubCell"/>
</dbReference>
<dbReference type="AlphaFoldDB" id="A0A9X1RZ58"/>
<dbReference type="PRINTS" id="PR00812">
    <property type="entry name" value="BCTERIALGSPF"/>
</dbReference>
<feature type="domain" description="Type II secretion system protein GspF" evidence="11">
    <location>
        <begin position="281"/>
        <end position="403"/>
    </location>
</feature>
<evidence type="ECO:0000256" key="8">
    <source>
        <dbReference type="ARBA" id="ARBA00023136"/>
    </source>
</evidence>
<feature type="domain" description="Type II secretion system protein GspF" evidence="11">
    <location>
        <begin position="79"/>
        <end position="201"/>
    </location>
</feature>
<keyword evidence="7 10" id="KW-1133">Transmembrane helix</keyword>
<dbReference type="InterPro" id="IPR001992">
    <property type="entry name" value="T2SS_GspF/T4SS_PilC_CS"/>
</dbReference>
<name>A0A9X1RZ58_9MICO</name>
<keyword evidence="4" id="KW-1003">Cell membrane</keyword>
<feature type="transmembrane region" description="Helical" evidence="10">
    <location>
        <begin position="384"/>
        <end position="408"/>
    </location>
</feature>
<dbReference type="RefSeq" id="WP_227529677.1">
    <property type="nucleotide sequence ID" value="NZ_JAGTTM010000001.1"/>
</dbReference>
<dbReference type="Proteomes" id="UP001139289">
    <property type="component" value="Unassembled WGS sequence"/>
</dbReference>
<gene>
    <name evidence="12" type="ORF">KEC56_02520</name>
</gene>
<comment type="subcellular location">
    <subcellularLocation>
        <location evidence="1">Cell inner membrane</location>
        <topology evidence="1">Multi-pass membrane protein</topology>
    </subcellularLocation>
    <subcellularLocation>
        <location evidence="9">Cell membrane</location>
        <topology evidence="9">Multi-pass membrane protein</topology>
    </subcellularLocation>
</comment>
<proteinExistence type="inferred from homology"/>
<dbReference type="InterPro" id="IPR003004">
    <property type="entry name" value="GspF/PilC"/>
</dbReference>
<feature type="transmembrane region" description="Helical" evidence="10">
    <location>
        <begin position="285"/>
        <end position="305"/>
    </location>
</feature>
<evidence type="ECO:0000256" key="10">
    <source>
        <dbReference type="SAM" id="Phobius"/>
    </source>
</evidence>
<dbReference type="PANTHER" id="PTHR30012:SF0">
    <property type="entry name" value="TYPE II SECRETION SYSTEM PROTEIN F-RELATED"/>
    <property type="match status" value="1"/>
</dbReference>
<comment type="caution">
    <text evidence="12">The sequence shown here is derived from an EMBL/GenBank/DDBJ whole genome shotgun (WGS) entry which is preliminary data.</text>
</comment>
<accession>A0A9X1RZ58</accession>
<keyword evidence="6 9" id="KW-0812">Transmembrane</keyword>
<evidence type="ECO:0000313" key="12">
    <source>
        <dbReference type="EMBL" id="MCC2028409.1"/>
    </source>
</evidence>
<dbReference type="Gene3D" id="1.20.81.30">
    <property type="entry name" value="Type II secretion system (T2SS), domain F"/>
    <property type="match status" value="2"/>
</dbReference>
<evidence type="ECO:0000256" key="4">
    <source>
        <dbReference type="ARBA" id="ARBA00022475"/>
    </source>
</evidence>